<proteinExistence type="predicted"/>
<reference evidence="2 3" key="1">
    <citation type="submission" date="2018-02" db="EMBL/GenBank/DDBJ databases">
        <title>The genomes of Aspergillus section Nigri reveals drivers in fungal speciation.</title>
        <authorList>
            <consortium name="DOE Joint Genome Institute"/>
            <person name="Vesth T.C."/>
            <person name="Nybo J."/>
            <person name="Theobald S."/>
            <person name="Brandl J."/>
            <person name="Frisvad J.C."/>
            <person name="Nielsen K.F."/>
            <person name="Lyhne E.K."/>
            <person name="Kogle M.E."/>
            <person name="Kuo A."/>
            <person name="Riley R."/>
            <person name="Clum A."/>
            <person name="Nolan M."/>
            <person name="Lipzen A."/>
            <person name="Salamov A."/>
            <person name="Henrissat B."/>
            <person name="Wiebenga A."/>
            <person name="De vries R.P."/>
            <person name="Grigoriev I.V."/>
            <person name="Mortensen U.H."/>
            <person name="Andersen M.R."/>
            <person name="Baker S.E."/>
        </authorList>
    </citation>
    <scope>NUCLEOTIDE SEQUENCE [LARGE SCALE GENOMIC DNA]</scope>
    <source>
        <strain evidence="2 3">CBS 121057</strain>
    </source>
</reference>
<keyword evidence="3" id="KW-1185">Reference proteome</keyword>
<gene>
    <name evidence="2" type="ORF">BO78DRAFT_33077</name>
</gene>
<feature type="signal peptide" evidence="1">
    <location>
        <begin position="1"/>
        <end position="18"/>
    </location>
</feature>
<sequence>MTWLSLFLIPEFLRPARGHVAVPWMYTRRWWRLRQRMRIVSACYQTRSSQNYIHPEGRRGGSKHHHHTLYTDVRLTPLAASLWGILFQGGNLTSVHHRCAHTISKTAGIIQCLSASCTGYFHPSRYHPTPSLYHDSDLPSQPHSLSCAMSRPQRNVTEGEWMQHENVASSVVRLMSPAPLIRVQI</sequence>
<dbReference type="EMBL" id="KZ826326">
    <property type="protein sequence ID" value="PYI09703.1"/>
    <property type="molecule type" value="Genomic_DNA"/>
</dbReference>
<dbReference type="VEuPathDB" id="FungiDB:BO78DRAFT_33077"/>
<keyword evidence="1" id="KW-0732">Signal</keyword>
<protein>
    <recommendedName>
        <fullName evidence="4">Secreted protein</fullName>
    </recommendedName>
</protein>
<evidence type="ECO:0000313" key="3">
    <source>
        <dbReference type="Proteomes" id="UP000248423"/>
    </source>
</evidence>
<dbReference type="AlphaFoldDB" id="A0A319FLP2"/>
<accession>A0A319FLP2</accession>
<name>A0A319FLP2_ASPSB</name>
<evidence type="ECO:0000313" key="2">
    <source>
        <dbReference type="EMBL" id="PYI09703.1"/>
    </source>
</evidence>
<dbReference type="Proteomes" id="UP000248423">
    <property type="component" value="Unassembled WGS sequence"/>
</dbReference>
<evidence type="ECO:0000256" key="1">
    <source>
        <dbReference type="SAM" id="SignalP"/>
    </source>
</evidence>
<feature type="chain" id="PRO_5016255732" description="Secreted protein" evidence="1">
    <location>
        <begin position="19"/>
        <end position="185"/>
    </location>
</feature>
<evidence type="ECO:0008006" key="4">
    <source>
        <dbReference type="Google" id="ProtNLM"/>
    </source>
</evidence>
<organism evidence="2 3">
    <name type="scientific">Aspergillus sclerotiicarbonarius (strain CBS 121057 / IBT 28362)</name>
    <dbReference type="NCBI Taxonomy" id="1448318"/>
    <lineage>
        <taxon>Eukaryota</taxon>
        <taxon>Fungi</taxon>
        <taxon>Dikarya</taxon>
        <taxon>Ascomycota</taxon>
        <taxon>Pezizomycotina</taxon>
        <taxon>Eurotiomycetes</taxon>
        <taxon>Eurotiomycetidae</taxon>
        <taxon>Eurotiales</taxon>
        <taxon>Aspergillaceae</taxon>
        <taxon>Aspergillus</taxon>
        <taxon>Aspergillus subgen. Circumdati</taxon>
    </lineage>
</organism>